<keyword evidence="12" id="KW-1185">Reference proteome</keyword>
<feature type="compositionally biased region" description="Basic and acidic residues" evidence="8">
    <location>
        <begin position="700"/>
        <end position="714"/>
    </location>
</feature>
<dbReference type="InterPro" id="IPR020846">
    <property type="entry name" value="MFS_dom"/>
</dbReference>
<reference evidence="11 12" key="1">
    <citation type="submission" date="2019-02" db="EMBL/GenBank/DDBJ databases">
        <title>Genome sequencing of the rare red list fungi Dentipellis fragilis.</title>
        <authorList>
            <person name="Buettner E."/>
            <person name="Kellner H."/>
        </authorList>
    </citation>
    <scope>NUCLEOTIDE SEQUENCE [LARGE SCALE GENOMIC DNA]</scope>
    <source>
        <strain evidence="11 12">DSM 105465</strain>
    </source>
</reference>
<name>A0A4Y9Z3T9_9AGAM</name>
<feature type="compositionally biased region" description="Low complexity" evidence="8">
    <location>
        <begin position="743"/>
        <end position="752"/>
    </location>
</feature>
<dbReference type="Pfam" id="PF08243">
    <property type="entry name" value="SPT2"/>
    <property type="match status" value="1"/>
</dbReference>
<dbReference type="SUPFAM" id="SSF103473">
    <property type="entry name" value="MFS general substrate transporter"/>
    <property type="match status" value="1"/>
</dbReference>
<keyword evidence="6" id="KW-0175">Coiled coil</keyword>
<evidence type="ECO:0000256" key="5">
    <source>
        <dbReference type="ARBA" id="ARBA00022989"/>
    </source>
</evidence>
<feature type="transmembrane region" description="Helical" evidence="9">
    <location>
        <begin position="72"/>
        <end position="94"/>
    </location>
</feature>
<protein>
    <recommendedName>
        <fullName evidence="10">Major facilitator superfamily (MFS) profile domain-containing protein</fullName>
    </recommendedName>
</protein>
<dbReference type="InterPro" id="IPR013256">
    <property type="entry name" value="Chromatin_SPT2"/>
</dbReference>
<keyword evidence="7 9" id="KW-0472">Membrane</keyword>
<dbReference type="Proteomes" id="UP000298327">
    <property type="component" value="Unassembled WGS sequence"/>
</dbReference>
<dbReference type="EMBL" id="SEOQ01000142">
    <property type="protein sequence ID" value="TFY69234.1"/>
    <property type="molecule type" value="Genomic_DNA"/>
</dbReference>
<dbReference type="CDD" id="cd17330">
    <property type="entry name" value="MFS_SLC46_TetA_like"/>
    <property type="match status" value="1"/>
</dbReference>
<keyword evidence="4 9" id="KW-0812">Transmembrane</keyword>
<organism evidence="11 12">
    <name type="scientific">Dentipellis fragilis</name>
    <dbReference type="NCBI Taxonomy" id="205917"/>
    <lineage>
        <taxon>Eukaryota</taxon>
        <taxon>Fungi</taxon>
        <taxon>Dikarya</taxon>
        <taxon>Basidiomycota</taxon>
        <taxon>Agaricomycotina</taxon>
        <taxon>Agaricomycetes</taxon>
        <taxon>Russulales</taxon>
        <taxon>Hericiaceae</taxon>
        <taxon>Dentipellis</taxon>
    </lineage>
</organism>
<feature type="transmembrane region" description="Helical" evidence="9">
    <location>
        <begin position="324"/>
        <end position="344"/>
    </location>
</feature>
<feature type="region of interest" description="Disordered" evidence="8">
    <location>
        <begin position="1"/>
        <end position="26"/>
    </location>
</feature>
<dbReference type="PANTHER" id="PTHR23504">
    <property type="entry name" value="MAJOR FACILITATOR SUPERFAMILY DOMAIN-CONTAINING PROTEIN 10"/>
    <property type="match status" value="1"/>
</dbReference>
<feature type="transmembrane region" description="Helical" evidence="9">
    <location>
        <begin position="386"/>
        <end position="412"/>
    </location>
</feature>
<dbReference type="PANTHER" id="PTHR23504:SF15">
    <property type="entry name" value="MAJOR FACILITATOR SUPERFAMILY (MFS) PROFILE DOMAIN-CONTAINING PROTEIN"/>
    <property type="match status" value="1"/>
</dbReference>
<evidence type="ECO:0000256" key="8">
    <source>
        <dbReference type="SAM" id="MobiDB-lite"/>
    </source>
</evidence>
<feature type="region of interest" description="Disordered" evidence="8">
    <location>
        <begin position="576"/>
        <end position="609"/>
    </location>
</feature>
<feature type="compositionally biased region" description="Low complexity" evidence="8">
    <location>
        <begin position="850"/>
        <end position="888"/>
    </location>
</feature>
<feature type="compositionally biased region" description="Basic and acidic residues" evidence="8">
    <location>
        <begin position="588"/>
        <end position="609"/>
    </location>
</feature>
<dbReference type="GO" id="GO:0022857">
    <property type="term" value="F:transmembrane transporter activity"/>
    <property type="evidence" value="ECO:0007669"/>
    <property type="project" value="InterPro"/>
</dbReference>
<evidence type="ECO:0000256" key="4">
    <source>
        <dbReference type="ARBA" id="ARBA00022692"/>
    </source>
</evidence>
<dbReference type="InterPro" id="IPR036259">
    <property type="entry name" value="MFS_trans_sf"/>
</dbReference>
<feature type="domain" description="Major facilitator superfamily (MFS) profile" evidence="10">
    <location>
        <begin position="33"/>
        <end position="485"/>
    </location>
</feature>
<feature type="compositionally biased region" description="Basic and acidic residues" evidence="8">
    <location>
        <begin position="622"/>
        <end position="652"/>
    </location>
</feature>
<feature type="transmembrane region" description="Helical" evidence="9">
    <location>
        <begin position="106"/>
        <end position="128"/>
    </location>
</feature>
<dbReference type="InterPro" id="IPR011701">
    <property type="entry name" value="MFS"/>
</dbReference>
<dbReference type="SMART" id="SM00784">
    <property type="entry name" value="SPT2"/>
    <property type="match status" value="1"/>
</dbReference>
<proteinExistence type="inferred from homology"/>
<feature type="transmembrane region" description="Helical" evidence="9">
    <location>
        <begin position="205"/>
        <end position="226"/>
    </location>
</feature>
<evidence type="ECO:0000256" key="2">
    <source>
        <dbReference type="ARBA" id="ARBA00006461"/>
    </source>
</evidence>
<feature type="region of interest" description="Disordered" evidence="8">
    <location>
        <begin position="983"/>
        <end position="1040"/>
    </location>
</feature>
<dbReference type="Pfam" id="PF07690">
    <property type="entry name" value="MFS_1"/>
    <property type="match status" value="2"/>
</dbReference>
<sequence>MTATRDFVDEETPLLESEHEHHSKKPSNIPWAQITILLVLQLAEPLTSQVIYPFASEFVRNVGITHGDETKVGYYVGLMQSIFFATQALTVLYWSRISDIVGRKPVILTGLCGLSISMYCFGLSRTYWGAVISRSLNGALNGNIGVMKSMLAEITQPADLAKVYGYMPIAWSTGGTLGPIIGGSLSRPADRFPGMFGDSEFMRKYPYFLACSVPATFSILALLVTLTSLKESVRSPVSIRTLLKFGKDKDDKDILIDDESTTQTEAVDDAEKPVPIRSLFIPRVLIAAGNYATLSIVDISYRAIQPLFFSTPVALGGLGLPPPTIGWILSVFGVLNGVFQFFFFAKIHDRWGTRNVFITGLFSAVPCFALFPVMNILARDEGVGRAVWAAILLQIVLSLGLSLCYGCVFIYIAAASPNRASLGATNGLAQMMVSVMRTVGPAAANSLFSVSMKYKYLGGFMVYWVLFGLTLVALAFSSTLPRITCPFDAFLGAFEMAGGSFAAAPCQRPNTTKATHAATRILSLTFIAPVSPLSTPLPPSFPPLQPQLSFYPKRERQDHTMTSSFAALMALSQVQTEQQQRTVQSTLADRERKEAARRKEQEERERKERDLEKRLREKHFEDARREEERQRKREEERQAKEREKERREEEQRQALLYGPKKGSAKYPASKSGVRESVRRTRVASSDDDDDSGSGGAALTRQEKRERKLQRDLRRITSKPRRSTTSSVYSGPGRRLPGGAIDITTPSSSLGTPSPGGGDERTVRERLSALPMTLTKLNTNKRDTRTIDEIMRDKAKARSKVLAGDDAREFNDWFGTSKKKEKEKAAVTPAASGSSTPQPPEPSAKAGTSTSSMSKKPAPAPAKAFPSFNKASATPAKHSSGSSTAASAKAKQRIERSDSRFAPPPAKSASSAQRASLPSKPASKAAASKGRSDMPSRKRPRSPSLSDSPPPPRRKRSEASAGNDISLEIWRMFGKDRGAYVQRDVYSDDEDMEVNASMLEREEKRSARIAREEDLKAEEEERRREEEKRRRKKERERTGDY</sequence>
<evidence type="ECO:0000313" key="11">
    <source>
        <dbReference type="EMBL" id="TFY69234.1"/>
    </source>
</evidence>
<evidence type="ECO:0000256" key="9">
    <source>
        <dbReference type="SAM" id="Phobius"/>
    </source>
</evidence>
<evidence type="ECO:0000259" key="10">
    <source>
        <dbReference type="PROSITE" id="PS50850"/>
    </source>
</evidence>
<evidence type="ECO:0000256" key="6">
    <source>
        <dbReference type="ARBA" id="ARBA00023054"/>
    </source>
</evidence>
<feature type="compositionally biased region" description="Basic and acidic residues" evidence="8">
    <location>
        <begin position="998"/>
        <end position="1027"/>
    </location>
</feature>
<feature type="compositionally biased region" description="Low complexity" evidence="8">
    <location>
        <begin position="576"/>
        <end position="587"/>
    </location>
</feature>
<feature type="region of interest" description="Disordered" evidence="8">
    <location>
        <begin position="622"/>
        <end position="761"/>
    </location>
</feature>
<evidence type="ECO:0000313" key="12">
    <source>
        <dbReference type="Proteomes" id="UP000298327"/>
    </source>
</evidence>
<comment type="subcellular location">
    <subcellularLocation>
        <location evidence="1">Membrane</location>
        <topology evidence="1">Multi-pass membrane protein</topology>
    </subcellularLocation>
</comment>
<gene>
    <name evidence="11" type="ORF">EVG20_g3241</name>
</gene>
<keyword evidence="5 9" id="KW-1133">Transmembrane helix</keyword>
<comment type="similarity">
    <text evidence="2">Belongs to the SPT2 family.</text>
</comment>
<dbReference type="AlphaFoldDB" id="A0A4Y9Z3T9"/>
<feature type="transmembrane region" description="Helical" evidence="9">
    <location>
        <begin position="356"/>
        <end position="374"/>
    </location>
</feature>
<accession>A0A4Y9Z3T9</accession>
<evidence type="ECO:0000256" key="7">
    <source>
        <dbReference type="ARBA" id="ARBA00023136"/>
    </source>
</evidence>
<feature type="region of interest" description="Disordered" evidence="8">
    <location>
        <begin position="793"/>
        <end position="967"/>
    </location>
</feature>
<feature type="transmembrane region" description="Helical" evidence="9">
    <location>
        <begin position="456"/>
        <end position="476"/>
    </location>
</feature>
<evidence type="ECO:0000256" key="1">
    <source>
        <dbReference type="ARBA" id="ARBA00004141"/>
    </source>
</evidence>
<feature type="compositionally biased region" description="Low complexity" evidence="8">
    <location>
        <begin position="906"/>
        <end position="928"/>
    </location>
</feature>
<dbReference type="OrthoDB" id="419616at2759"/>
<keyword evidence="3" id="KW-0813">Transport</keyword>
<dbReference type="Gene3D" id="1.20.1250.20">
    <property type="entry name" value="MFS general substrate transporter like domains"/>
    <property type="match status" value="1"/>
</dbReference>
<dbReference type="GO" id="GO:0016020">
    <property type="term" value="C:membrane"/>
    <property type="evidence" value="ECO:0007669"/>
    <property type="project" value="UniProtKB-SubCell"/>
</dbReference>
<evidence type="ECO:0000256" key="3">
    <source>
        <dbReference type="ARBA" id="ARBA00022448"/>
    </source>
</evidence>
<dbReference type="PROSITE" id="PS50850">
    <property type="entry name" value="MFS"/>
    <property type="match status" value="1"/>
</dbReference>
<comment type="caution">
    <text evidence="11">The sequence shown here is derived from an EMBL/GenBank/DDBJ whole genome shotgun (WGS) entry which is preliminary data.</text>
</comment>